<dbReference type="InterPro" id="IPR000086">
    <property type="entry name" value="NUDIX_hydrolase_dom"/>
</dbReference>
<comment type="caution">
    <text evidence="8">The sequence shown here is derived from an EMBL/GenBank/DDBJ whole genome shotgun (WGS) entry which is preliminary data.</text>
</comment>
<dbReference type="PANTHER" id="PTHR21340">
    <property type="entry name" value="DIADENOSINE 5,5-P1,P4-TETRAPHOSPHATE PYROPHOSPHOHYDROLASE MUTT"/>
    <property type="match status" value="1"/>
</dbReference>
<evidence type="ECO:0000259" key="6">
    <source>
        <dbReference type="PROSITE" id="PS51462"/>
    </source>
</evidence>
<dbReference type="GO" id="GO:0000166">
    <property type="term" value="F:nucleotide binding"/>
    <property type="evidence" value="ECO:0007669"/>
    <property type="project" value="UniProtKB-KW"/>
</dbReference>
<dbReference type="Proteomes" id="UP000294668">
    <property type="component" value="Unassembled WGS sequence"/>
</dbReference>
<reference evidence="9 12" key="3">
    <citation type="journal article" date="2019" name="Appl. Microbiol. Biotechnol.">
        <title>Uncovering carbohydrate metabolism through a genotype-phenotype association study of 56 lactic acid bacteria genomes.</title>
        <authorList>
            <person name="Buron-Moles G."/>
            <person name="Chailyan A."/>
            <person name="Dolejs I."/>
            <person name="Forster J."/>
            <person name="Miks M.H."/>
        </authorList>
    </citation>
    <scope>NUCLEOTIDE SEQUENCE [LARGE SCALE GENOMIC DNA]</scope>
    <source>
        <strain evidence="9 12">DSM 10551</strain>
    </source>
</reference>
<evidence type="ECO:0000313" key="12">
    <source>
        <dbReference type="Proteomes" id="UP000294668"/>
    </source>
</evidence>
<dbReference type="InterPro" id="IPR051325">
    <property type="entry name" value="Nudix_hydrolase_domain"/>
</dbReference>
<dbReference type="GO" id="GO:0006754">
    <property type="term" value="P:ATP biosynthetic process"/>
    <property type="evidence" value="ECO:0007669"/>
    <property type="project" value="TreeGrafter"/>
</dbReference>
<evidence type="ECO:0000313" key="11">
    <source>
        <dbReference type="Proteomes" id="UP000216802"/>
    </source>
</evidence>
<dbReference type="Gene3D" id="3.90.79.10">
    <property type="entry name" value="Nucleoside Triphosphate Pyrophosphohydrolase"/>
    <property type="match status" value="1"/>
</dbReference>
<keyword evidence="3" id="KW-0547">Nucleotide-binding</keyword>
<evidence type="ECO:0000256" key="2">
    <source>
        <dbReference type="ARBA" id="ARBA00018911"/>
    </source>
</evidence>
<dbReference type="RefSeq" id="WP_057962262.1">
    <property type="nucleotide sequence ID" value="NZ_BAAAXO010000007.1"/>
</dbReference>
<dbReference type="EMBL" id="NCXI01000010">
    <property type="protein sequence ID" value="PAK87098.1"/>
    <property type="molecule type" value="Genomic_DNA"/>
</dbReference>
<feature type="domain" description="Nudix hydrolase" evidence="6">
    <location>
        <begin position="4"/>
        <end position="132"/>
    </location>
</feature>
<dbReference type="InterPro" id="IPR003565">
    <property type="entry name" value="Tetra_PHTase"/>
</dbReference>
<dbReference type="Proteomes" id="UP000216802">
    <property type="component" value="Unassembled WGS sequence"/>
</dbReference>
<keyword evidence="12" id="KW-1185">Reference proteome</keyword>
<organism evidence="8 11">
    <name type="scientific">Lentilactobacillus parakefiri</name>
    <dbReference type="NCBI Taxonomy" id="152332"/>
    <lineage>
        <taxon>Bacteria</taxon>
        <taxon>Bacillati</taxon>
        <taxon>Bacillota</taxon>
        <taxon>Bacilli</taxon>
        <taxon>Lactobacillales</taxon>
        <taxon>Lactobacillaceae</taxon>
        <taxon>Lentilactobacillus</taxon>
    </lineage>
</organism>
<dbReference type="OrthoDB" id="9816289at2"/>
<gene>
    <name evidence="7" type="primary">mutT_3</name>
    <name evidence="8" type="ORF">B8W98_02410</name>
    <name evidence="9" type="ORF">C5L28_001956</name>
    <name evidence="7" type="ORF">LPKJCM_01202</name>
</gene>
<dbReference type="EMBL" id="PUFL01000014">
    <property type="protein sequence ID" value="TDG94637.1"/>
    <property type="molecule type" value="Genomic_DNA"/>
</dbReference>
<keyword evidence="4 8" id="KW-0378">Hydrolase</keyword>
<dbReference type="GO" id="GO:0006167">
    <property type="term" value="P:AMP biosynthetic process"/>
    <property type="evidence" value="ECO:0007669"/>
    <property type="project" value="TreeGrafter"/>
</dbReference>
<dbReference type="GO" id="GO:0004081">
    <property type="term" value="F:bis(5'-nucleosyl)-tetraphosphatase (asymmetrical) activity"/>
    <property type="evidence" value="ECO:0007669"/>
    <property type="project" value="TreeGrafter"/>
</dbReference>
<evidence type="ECO:0000256" key="3">
    <source>
        <dbReference type="ARBA" id="ARBA00022741"/>
    </source>
</evidence>
<evidence type="ECO:0000256" key="4">
    <source>
        <dbReference type="ARBA" id="ARBA00022801"/>
    </source>
</evidence>
<dbReference type="PANTHER" id="PTHR21340:SF0">
    <property type="entry name" value="BIS(5'-NUCLEOSYL)-TETRAPHOSPHATASE [ASYMMETRICAL]"/>
    <property type="match status" value="1"/>
</dbReference>
<evidence type="ECO:0000256" key="5">
    <source>
        <dbReference type="ARBA" id="ARBA00032644"/>
    </source>
</evidence>
<reference evidence="8 11" key="2">
    <citation type="submission" date="2017-04" db="EMBL/GenBank/DDBJ databases">
        <title>Kefir bacterial isolates.</title>
        <authorList>
            <person name="Kim Y."/>
            <person name="Blasche S."/>
            <person name="Patil K.R."/>
        </authorList>
    </citation>
    <scope>NUCLEOTIDE SEQUENCE [LARGE SCALE GENOMIC DNA]</scope>
    <source>
        <strain evidence="8 11">OG2</strain>
    </source>
</reference>
<evidence type="ECO:0000313" key="7">
    <source>
        <dbReference type="EMBL" id="GAW72093.1"/>
    </source>
</evidence>
<dbReference type="CDD" id="cd03428">
    <property type="entry name" value="NUDIX_Ap4A_Nudt2"/>
    <property type="match status" value="1"/>
</dbReference>
<accession>A0A269YNI7</accession>
<comment type="similarity">
    <text evidence="1">Belongs to the Nudix hydrolase family.</text>
</comment>
<evidence type="ECO:0000313" key="9">
    <source>
        <dbReference type="EMBL" id="TDG94637.1"/>
    </source>
</evidence>
<evidence type="ECO:0000256" key="1">
    <source>
        <dbReference type="ARBA" id="ARBA00005582"/>
    </source>
</evidence>
<dbReference type="InterPro" id="IPR015797">
    <property type="entry name" value="NUDIX_hydrolase-like_dom_sf"/>
</dbReference>
<dbReference type="Proteomes" id="UP000214739">
    <property type="component" value="Unassembled WGS sequence"/>
</dbReference>
<evidence type="ECO:0000313" key="8">
    <source>
        <dbReference type="EMBL" id="PAK87098.1"/>
    </source>
</evidence>
<dbReference type="PROSITE" id="PS51462">
    <property type="entry name" value="NUDIX"/>
    <property type="match status" value="1"/>
</dbReference>
<dbReference type="EMBL" id="BDGB01000055">
    <property type="protein sequence ID" value="GAW72093.1"/>
    <property type="molecule type" value="Genomic_DNA"/>
</dbReference>
<reference evidence="9" key="4">
    <citation type="submission" date="2019-02" db="EMBL/GenBank/DDBJ databases">
        <authorList>
            <person name="Buron G."/>
            <person name="Chaylann A."/>
            <person name="Dolejs I."/>
            <person name="Forster J."/>
            <person name="Miks M.H."/>
        </authorList>
    </citation>
    <scope>NUCLEOTIDE SEQUENCE</scope>
    <source>
        <strain evidence="9">DSM 10551</strain>
    </source>
</reference>
<dbReference type="AlphaFoldDB" id="A0A269YNI7"/>
<dbReference type="Pfam" id="PF00293">
    <property type="entry name" value="NUDIX"/>
    <property type="match status" value="1"/>
</dbReference>
<protein>
    <recommendedName>
        <fullName evidence="2">Bis(5'-nucleosyl)-tetraphosphatase [asymmetrical]</fullName>
    </recommendedName>
    <alternativeName>
        <fullName evidence="5">Diadenosine 5',5'''-P1,P4-tetraphosphate asymmetrical hydrolase</fullName>
    </alternativeName>
</protein>
<reference evidence="7 10" key="1">
    <citation type="journal article" date="2017" name="Biosci Microbiota Food Health">
        <title>Genomic characterization reconfirms the taxonomic status of Lactobacillus parakefiri.</title>
        <authorList>
            <person name="Tanizawa Y."/>
            <person name="Kobayashi H."/>
            <person name="Kaminuma E."/>
            <person name="Sakamoto M."/>
            <person name="Ohkuma M."/>
            <person name="Nakamura Y."/>
            <person name="Arita M."/>
            <person name="Tohno M."/>
        </authorList>
    </citation>
    <scope>NUCLEOTIDE SEQUENCE [LARGE SCALE GENOMIC DNA]</scope>
    <source>
        <strain evidence="7 10">JCM 8573</strain>
    </source>
</reference>
<name>A0A269YNI7_9LACO</name>
<sequence>MVTEYASGAVVYQIRDGKIWYLLLQSATSDFWGLPKGHVEQNENLIQTAVREIREETSLKTQIDAHFKEKVEYDMNNGHHKDVTFFVSRVAPEVKVQKQDEEINSFGWFDYPDAYEKLTYDNLRQLLQKAETYIRNKENIEESE</sequence>
<dbReference type="SUPFAM" id="SSF55811">
    <property type="entry name" value="Nudix"/>
    <property type="match status" value="1"/>
</dbReference>
<proteinExistence type="inferred from homology"/>
<evidence type="ECO:0000313" key="10">
    <source>
        <dbReference type="Proteomes" id="UP000214739"/>
    </source>
</evidence>